<dbReference type="STRING" id="301148.B4135_0286"/>
<keyword evidence="1" id="KW-0472">Membrane</keyword>
<keyword evidence="1" id="KW-0812">Transmembrane</keyword>
<evidence type="ECO:0000256" key="1">
    <source>
        <dbReference type="SAM" id="Phobius"/>
    </source>
</evidence>
<dbReference type="EMBL" id="LQYT01000007">
    <property type="protein sequence ID" value="KYD22785.1"/>
    <property type="molecule type" value="Genomic_DNA"/>
</dbReference>
<feature type="transmembrane region" description="Helical" evidence="1">
    <location>
        <begin position="29"/>
        <end position="49"/>
    </location>
</feature>
<comment type="caution">
    <text evidence="2">The sequence shown here is derived from an EMBL/GenBank/DDBJ whole genome shotgun (WGS) entry which is preliminary data.</text>
</comment>
<accession>A0A150MEQ9</accession>
<reference evidence="2 3" key="1">
    <citation type="submission" date="2016-01" db="EMBL/GenBank/DDBJ databases">
        <title>Draft Genome Sequences of Seven Thermophilic Sporeformers Isolated from Foods.</title>
        <authorList>
            <person name="Berendsen E.M."/>
            <person name="Wells-Bennik M.H."/>
            <person name="Krawcyk A.O."/>
            <person name="De Jong A."/>
            <person name="Holsappel S."/>
            <person name="Eijlander R.T."/>
            <person name="Kuipers O.P."/>
        </authorList>
    </citation>
    <scope>NUCLEOTIDE SEQUENCE [LARGE SCALE GENOMIC DNA]</scope>
    <source>
        <strain evidence="2 3">B4135</strain>
    </source>
</reference>
<proteinExistence type="predicted"/>
<name>A0A150MEQ9_9BACI</name>
<protein>
    <submittedName>
        <fullName evidence="2">Uncharacterized protein</fullName>
    </submittedName>
</protein>
<keyword evidence="1" id="KW-1133">Transmembrane helix</keyword>
<dbReference type="AlphaFoldDB" id="A0A150MEQ9"/>
<dbReference type="Proteomes" id="UP000075683">
    <property type="component" value="Unassembled WGS sequence"/>
</dbReference>
<evidence type="ECO:0000313" key="2">
    <source>
        <dbReference type="EMBL" id="KYD22785.1"/>
    </source>
</evidence>
<sequence length="51" mass="5929">MNGSADKAGHFFFFFREGRPGEEGMPEMFTNYSILFSFLSMMNGLLFMYNL</sequence>
<gene>
    <name evidence="2" type="ORF">B4135_0286</name>
</gene>
<organism evidence="2 3">
    <name type="scientific">Caldibacillus debilis</name>
    <dbReference type="NCBI Taxonomy" id="301148"/>
    <lineage>
        <taxon>Bacteria</taxon>
        <taxon>Bacillati</taxon>
        <taxon>Bacillota</taxon>
        <taxon>Bacilli</taxon>
        <taxon>Bacillales</taxon>
        <taxon>Bacillaceae</taxon>
        <taxon>Caldibacillus</taxon>
    </lineage>
</organism>
<evidence type="ECO:0000313" key="3">
    <source>
        <dbReference type="Proteomes" id="UP000075683"/>
    </source>
</evidence>